<dbReference type="InterPro" id="IPR003812">
    <property type="entry name" value="Fido"/>
</dbReference>
<dbReference type="Pfam" id="PF02661">
    <property type="entry name" value="Fic"/>
    <property type="match status" value="1"/>
</dbReference>
<dbReference type="Gene3D" id="1.20.120.1870">
    <property type="entry name" value="Fic/DOC protein, Fido domain"/>
    <property type="match status" value="1"/>
</dbReference>
<dbReference type="PROSITE" id="PS51459">
    <property type="entry name" value="FIDO"/>
    <property type="match status" value="1"/>
</dbReference>
<evidence type="ECO:0000313" key="2">
    <source>
        <dbReference type="EMBL" id="HIW09409.1"/>
    </source>
</evidence>
<dbReference type="SUPFAM" id="SSF140931">
    <property type="entry name" value="Fic-like"/>
    <property type="match status" value="1"/>
</dbReference>
<reference evidence="2" key="2">
    <citation type="submission" date="2021-04" db="EMBL/GenBank/DDBJ databases">
        <authorList>
            <person name="Gilroy R."/>
        </authorList>
    </citation>
    <scope>NUCLEOTIDE SEQUENCE</scope>
    <source>
        <strain evidence="2">ChiHcolR34-3080</strain>
    </source>
</reference>
<dbReference type="PANTHER" id="PTHR39426">
    <property type="entry name" value="HOMOLOGY TO DEATH-ON-CURING PROTEIN OF PHAGE P1"/>
    <property type="match status" value="1"/>
</dbReference>
<dbReference type="InterPro" id="IPR053737">
    <property type="entry name" value="Type_II_TA_Toxin"/>
</dbReference>
<organism evidence="2 3">
    <name type="scientific">Candidatus Faecalibacterium intestinigallinarum</name>
    <dbReference type="NCBI Taxonomy" id="2838581"/>
    <lineage>
        <taxon>Bacteria</taxon>
        <taxon>Bacillati</taxon>
        <taxon>Bacillota</taxon>
        <taxon>Clostridia</taxon>
        <taxon>Eubacteriales</taxon>
        <taxon>Oscillospiraceae</taxon>
        <taxon>Faecalibacterium</taxon>
    </lineage>
</organism>
<dbReference type="EMBL" id="DXHQ01000099">
    <property type="protein sequence ID" value="HIW09409.1"/>
    <property type="molecule type" value="Genomic_DNA"/>
</dbReference>
<dbReference type="AlphaFoldDB" id="A0A9D1TXP6"/>
<sequence length="125" mass="13869">MKVLSKQKIRMLHAALIEMYEGTDGVRDEGLLDSAVNAPFQTFGGVELYPTILEKAARLGFGLIQNHPFLDGNKRIGVHAMLVFLDINHVACVYEDDELIQTILSVAAGTLDYEGLLAWLRCHVN</sequence>
<proteinExistence type="predicted"/>
<evidence type="ECO:0000313" key="3">
    <source>
        <dbReference type="Proteomes" id="UP000823933"/>
    </source>
</evidence>
<dbReference type="Proteomes" id="UP000823933">
    <property type="component" value="Unassembled WGS sequence"/>
</dbReference>
<gene>
    <name evidence="2" type="ORF">H9890_08445</name>
</gene>
<accession>A0A9D1TXP6</accession>
<dbReference type="InterPro" id="IPR006440">
    <property type="entry name" value="Doc"/>
</dbReference>
<dbReference type="GO" id="GO:0016301">
    <property type="term" value="F:kinase activity"/>
    <property type="evidence" value="ECO:0007669"/>
    <property type="project" value="InterPro"/>
</dbReference>
<reference evidence="2" key="1">
    <citation type="journal article" date="2021" name="PeerJ">
        <title>Extensive microbial diversity within the chicken gut microbiome revealed by metagenomics and culture.</title>
        <authorList>
            <person name="Gilroy R."/>
            <person name="Ravi A."/>
            <person name="Getino M."/>
            <person name="Pursley I."/>
            <person name="Horton D.L."/>
            <person name="Alikhan N.F."/>
            <person name="Baker D."/>
            <person name="Gharbi K."/>
            <person name="Hall N."/>
            <person name="Watson M."/>
            <person name="Adriaenssens E.M."/>
            <person name="Foster-Nyarko E."/>
            <person name="Jarju S."/>
            <person name="Secka A."/>
            <person name="Antonio M."/>
            <person name="Oren A."/>
            <person name="Chaudhuri R.R."/>
            <person name="La Ragione R."/>
            <person name="Hildebrand F."/>
            <person name="Pallen M.J."/>
        </authorList>
    </citation>
    <scope>NUCLEOTIDE SEQUENCE</scope>
    <source>
        <strain evidence="2">ChiHcolR34-3080</strain>
    </source>
</reference>
<dbReference type="NCBIfam" id="TIGR01550">
    <property type="entry name" value="DOC_P1"/>
    <property type="match status" value="1"/>
</dbReference>
<evidence type="ECO:0000259" key="1">
    <source>
        <dbReference type="PROSITE" id="PS51459"/>
    </source>
</evidence>
<feature type="domain" description="Fido" evidence="1">
    <location>
        <begin position="4"/>
        <end position="122"/>
    </location>
</feature>
<name>A0A9D1TXP6_9FIRM</name>
<dbReference type="InterPro" id="IPR036597">
    <property type="entry name" value="Fido-like_dom_sf"/>
</dbReference>
<protein>
    <submittedName>
        <fullName evidence="2">Type II toxin-antitoxin system death-on-curing family toxin</fullName>
    </submittedName>
</protein>
<dbReference type="PIRSF" id="PIRSF018297">
    <property type="entry name" value="Doc"/>
    <property type="match status" value="1"/>
</dbReference>
<comment type="caution">
    <text evidence="2">The sequence shown here is derived from an EMBL/GenBank/DDBJ whole genome shotgun (WGS) entry which is preliminary data.</text>
</comment>
<dbReference type="PANTHER" id="PTHR39426:SF1">
    <property type="entry name" value="HOMOLOGY TO DEATH-ON-CURING PROTEIN OF PHAGE P1"/>
    <property type="match status" value="1"/>
</dbReference>